<evidence type="ECO:0000313" key="1">
    <source>
        <dbReference type="EMBL" id="GAA0230841.1"/>
    </source>
</evidence>
<dbReference type="RefSeq" id="WP_286305835.1">
    <property type="nucleotide sequence ID" value="NZ_AP027741.1"/>
</dbReference>
<evidence type="ECO:0000313" key="2">
    <source>
        <dbReference type="Proteomes" id="UP001501476"/>
    </source>
</evidence>
<dbReference type="Proteomes" id="UP001501476">
    <property type="component" value="Unassembled WGS sequence"/>
</dbReference>
<gene>
    <name evidence="1" type="ORF">GCM10008964_22460</name>
</gene>
<protein>
    <recommendedName>
        <fullName evidence="3">Methyl-accepting chemotaxis protein</fullName>
    </recommendedName>
</protein>
<proteinExistence type="predicted"/>
<name>A0ABP3DFR7_9GAMM</name>
<dbReference type="EMBL" id="BAAADG010000018">
    <property type="protein sequence ID" value="GAA0230841.1"/>
    <property type="molecule type" value="Genomic_DNA"/>
</dbReference>
<keyword evidence="2" id="KW-1185">Reference proteome</keyword>
<reference evidence="2" key="1">
    <citation type="journal article" date="2019" name="Int. J. Syst. Evol. Microbiol.">
        <title>The Global Catalogue of Microorganisms (GCM) 10K type strain sequencing project: providing services to taxonomists for standard genome sequencing and annotation.</title>
        <authorList>
            <consortium name="The Broad Institute Genomics Platform"/>
            <consortium name="The Broad Institute Genome Sequencing Center for Infectious Disease"/>
            <person name="Wu L."/>
            <person name="Ma J."/>
        </authorList>
    </citation>
    <scope>NUCLEOTIDE SEQUENCE [LARGE SCALE GENOMIC DNA]</scope>
    <source>
        <strain evidence="2">JCM 6886</strain>
    </source>
</reference>
<comment type="caution">
    <text evidence="1">The sequence shown here is derived from an EMBL/GenBank/DDBJ whole genome shotgun (WGS) entry which is preliminary data.</text>
</comment>
<organism evidence="1 2">
    <name type="scientific">Methylophaga marina</name>
    <dbReference type="NCBI Taxonomy" id="45495"/>
    <lineage>
        <taxon>Bacteria</taxon>
        <taxon>Pseudomonadati</taxon>
        <taxon>Pseudomonadota</taxon>
        <taxon>Gammaproteobacteria</taxon>
        <taxon>Thiotrichales</taxon>
        <taxon>Piscirickettsiaceae</taxon>
        <taxon>Methylophaga</taxon>
    </lineage>
</organism>
<evidence type="ECO:0008006" key="3">
    <source>
        <dbReference type="Google" id="ProtNLM"/>
    </source>
</evidence>
<sequence length="59" mass="6497">MKKIFLTMTATASVLIFIGSLFLNTVLGTFGLVTTSAKELSQLRESQQIVEKMKAVVVY</sequence>
<accession>A0ABP3DFR7</accession>